<dbReference type="RefSeq" id="WP_106987230.1">
    <property type="nucleotide sequence ID" value="NZ_PYLP01000002.1"/>
</dbReference>
<protein>
    <recommendedName>
        <fullName evidence="1">Antitoxin SocA-like Panacea domain-containing protein</fullName>
    </recommendedName>
</protein>
<dbReference type="Pfam" id="PF13274">
    <property type="entry name" value="SocA_Panacea"/>
    <property type="match status" value="1"/>
</dbReference>
<evidence type="ECO:0000313" key="2">
    <source>
        <dbReference type="EMBL" id="PST41704.1"/>
    </source>
</evidence>
<dbReference type="InterPro" id="IPR025272">
    <property type="entry name" value="SocA_Panacea"/>
</dbReference>
<name>A0A2T3G2D7_9FIRM</name>
<dbReference type="GeneID" id="77470008"/>
<dbReference type="AlphaFoldDB" id="A0A2T3G2D7"/>
<dbReference type="Proteomes" id="UP000241201">
    <property type="component" value="Unassembled WGS sequence"/>
</dbReference>
<evidence type="ECO:0000259" key="1">
    <source>
        <dbReference type="Pfam" id="PF13274"/>
    </source>
</evidence>
<evidence type="ECO:0000313" key="3">
    <source>
        <dbReference type="Proteomes" id="UP000241201"/>
    </source>
</evidence>
<organism evidence="2 3">
    <name type="scientific">Faecalibacillus faecis</name>
    <dbReference type="NCBI Taxonomy" id="1982628"/>
    <lineage>
        <taxon>Bacteria</taxon>
        <taxon>Bacillati</taxon>
        <taxon>Bacillota</taxon>
        <taxon>Erysipelotrichia</taxon>
        <taxon>Erysipelotrichales</taxon>
        <taxon>Coprobacillaceae</taxon>
        <taxon>Faecalibacillus</taxon>
    </lineage>
</organism>
<proteinExistence type="predicted"/>
<gene>
    <name evidence="2" type="ORF">C7U55_02670</name>
</gene>
<dbReference type="EMBL" id="PYLP01000002">
    <property type="protein sequence ID" value="PST41704.1"/>
    <property type="molecule type" value="Genomic_DNA"/>
</dbReference>
<keyword evidence="3" id="KW-1185">Reference proteome</keyword>
<feature type="domain" description="Antitoxin SocA-like Panacea" evidence="1">
    <location>
        <begin position="35"/>
        <end position="126"/>
    </location>
</feature>
<accession>A0A2T3G2D7</accession>
<sequence>MKGKYSALTVAKWFLWYNDKILEEEDADLISNLKLQKLLYYAQGCYLALKNEPLFNEQIVNWAHGPVVEEIYHEYKNNGSNGIEYQGDYDNSIDNNTTAVLEEVYDIFGKYSAWGLRNMTHQEEPWLKTQRNEVIPLPLIKDYFEKTYITD</sequence>
<reference evidence="3" key="1">
    <citation type="submission" date="2018-03" db="EMBL/GenBank/DDBJ databases">
        <title>Lachnoclostridium SNUG30370 gen.nov., sp.nov., isolated from human faeces.</title>
        <authorList>
            <person name="Seo B."/>
            <person name="Jeon K."/>
            <person name="Ko G."/>
        </authorList>
    </citation>
    <scope>NUCLEOTIDE SEQUENCE [LARGE SCALE GENOMIC DNA]</scope>
    <source>
        <strain evidence="3">SNUG30370</strain>
    </source>
</reference>
<comment type="caution">
    <text evidence="2">The sequence shown here is derived from an EMBL/GenBank/DDBJ whole genome shotgun (WGS) entry which is preliminary data.</text>
</comment>